<dbReference type="Gene3D" id="2.30.30.140">
    <property type="match status" value="1"/>
</dbReference>
<feature type="region of interest" description="Disordered" evidence="1">
    <location>
        <begin position="3008"/>
        <end position="3029"/>
    </location>
</feature>
<comment type="caution">
    <text evidence="4">The sequence shown here is derived from an EMBL/GenBank/DDBJ whole genome shotgun (WGS) entry which is preliminary data.</text>
</comment>
<feature type="region of interest" description="Disordered" evidence="1">
    <location>
        <begin position="2166"/>
        <end position="2197"/>
    </location>
</feature>
<evidence type="ECO:0000259" key="3">
    <source>
        <dbReference type="PROSITE" id="PS51498"/>
    </source>
</evidence>
<dbReference type="PROSITE" id="PS51498">
    <property type="entry name" value="MABP"/>
    <property type="match status" value="1"/>
</dbReference>
<dbReference type="Gene3D" id="2.100.10.50">
    <property type="match status" value="1"/>
</dbReference>
<feature type="region of interest" description="Disordered" evidence="1">
    <location>
        <begin position="1947"/>
        <end position="1977"/>
    </location>
</feature>
<feature type="domain" description="USP" evidence="2">
    <location>
        <begin position="2235"/>
        <end position="2598"/>
    </location>
</feature>
<dbReference type="InterPro" id="IPR001394">
    <property type="entry name" value="Peptidase_C19_UCH"/>
</dbReference>
<proteinExistence type="predicted"/>
<feature type="compositionally biased region" description="Low complexity" evidence="1">
    <location>
        <begin position="832"/>
        <end position="845"/>
    </location>
</feature>
<dbReference type="PANTHER" id="PTHR24006">
    <property type="entry name" value="UBIQUITIN CARBOXYL-TERMINAL HYDROLASE"/>
    <property type="match status" value="1"/>
</dbReference>
<feature type="region of interest" description="Disordered" evidence="1">
    <location>
        <begin position="1000"/>
        <end position="1023"/>
    </location>
</feature>
<dbReference type="SUPFAM" id="SSF54001">
    <property type="entry name" value="Cysteine proteinases"/>
    <property type="match status" value="1"/>
</dbReference>
<feature type="compositionally biased region" description="Polar residues" evidence="1">
    <location>
        <begin position="1000"/>
        <end position="1011"/>
    </location>
</feature>
<feature type="compositionally biased region" description="Basic residues" evidence="1">
    <location>
        <begin position="2172"/>
        <end position="2183"/>
    </location>
</feature>
<evidence type="ECO:0000256" key="1">
    <source>
        <dbReference type="SAM" id="MobiDB-lite"/>
    </source>
</evidence>
<feature type="region of interest" description="Disordered" evidence="1">
    <location>
        <begin position="754"/>
        <end position="792"/>
    </location>
</feature>
<dbReference type="CDD" id="cd20404">
    <property type="entry name" value="Tudor_Agenet_AtEML-like"/>
    <property type="match status" value="1"/>
</dbReference>
<feature type="compositionally biased region" description="Low complexity" evidence="1">
    <location>
        <begin position="1794"/>
        <end position="1821"/>
    </location>
</feature>
<name>W7T628_9STRA</name>
<dbReference type="PROSITE" id="PS50235">
    <property type="entry name" value="USP_3"/>
    <property type="match status" value="1"/>
</dbReference>
<dbReference type="InterPro" id="IPR018200">
    <property type="entry name" value="USP_CS"/>
</dbReference>
<dbReference type="InterPro" id="IPR028889">
    <property type="entry name" value="USP"/>
</dbReference>
<dbReference type="Pfam" id="PF00443">
    <property type="entry name" value="UCH"/>
    <property type="match status" value="1"/>
</dbReference>
<feature type="compositionally biased region" description="Basic and acidic residues" evidence="1">
    <location>
        <begin position="3017"/>
        <end position="3029"/>
    </location>
</feature>
<feature type="region of interest" description="Disordered" evidence="1">
    <location>
        <begin position="1773"/>
        <end position="1835"/>
    </location>
</feature>
<feature type="region of interest" description="Disordered" evidence="1">
    <location>
        <begin position="3195"/>
        <end position="3216"/>
    </location>
</feature>
<feature type="compositionally biased region" description="Basic and acidic residues" evidence="1">
    <location>
        <begin position="1724"/>
        <end position="1734"/>
    </location>
</feature>
<feature type="compositionally biased region" description="Basic and acidic residues" evidence="1">
    <location>
        <begin position="1773"/>
        <end position="1785"/>
    </location>
</feature>
<feature type="region of interest" description="Disordered" evidence="1">
    <location>
        <begin position="1713"/>
        <end position="1734"/>
    </location>
</feature>
<dbReference type="GO" id="GO:0005634">
    <property type="term" value="C:nucleus"/>
    <property type="evidence" value="ECO:0007669"/>
    <property type="project" value="TreeGrafter"/>
</dbReference>
<dbReference type="InterPro" id="IPR038765">
    <property type="entry name" value="Papain-like_cys_pep_sf"/>
</dbReference>
<dbReference type="GO" id="GO:0016579">
    <property type="term" value="P:protein deubiquitination"/>
    <property type="evidence" value="ECO:0007669"/>
    <property type="project" value="InterPro"/>
</dbReference>
<sequence>MSIRDFDVTYGDALAPAGFSRATTPAKDCADISAGATGSGAGRTFLWYHKGLNRGEPIVAVDVIYEDEPVPQGFVKVARDMSKGSHQRSFLCFRRARSPPQESGAGGIADRGEGGSEEDAHAEEDGPLVDVVIVGQDENPGEGFVRLDKPLCRSERPLFLCYRRARSFGGGEAAGGWPPTQGVRVGDMVDLKDSTGKWCVAQVRLVTEELVSVRPRDLDWDEELPLVSSRLAMAGTHTGVAVEGETGENAQGAMSVRPQGALWAWTTGELADMVARMQARLEEVEGQEAGGPGEPDDFCRQALPAFMEVCLASSYPAEEDDATLLGMLEGLKVAYALLARVLSRLGEAPCPLPLLRALSMVFHADPACSYFFETYGFGPARDLILKPASCPYLSATSSASALAHSLGPGPSRTNASTGRHHPQYHRAGEVSAFLILLLNHWAATGGFDAMMARIREAPLAEVTVYLGHLQRAFPFYSSREANRSFGDNIIEGVRRHALGRLTHITNDELGVLNRGSAAQDVLDGVDREAFRLLSVWYKEGPQLQEIQEMTLLWHAWRLLTCPYLNFRIRGLHLINELAEMALRKESKRATGGAALGGGQWYGNADGNTSGNQNVTKWLRLDFFLGWVVRERVLEIVLGLPEALGTHPGLDDTHFELVRRVEFLLTVLADNGLLNTDHLDALWWAASPLHPDAQVRTVYRLIGVVAEKLAQRNNRSLLLAMHARLKSDLPQPYETQHIELIHAVAEAAITLEHSLPRERGLRPGSGKHGEEDEDDEDEGEGAGIEERGKGVEGEDALADPLGLNLLWNAVVGPSGENDAAGASSIPTEPPVGLPSVSSTSSLSSSITVPGTTSAMGMFLKREAVEVCVQAIISLLIKQGNKDVLARYMKRSVLALERGRRVAGVLYLLYHLSEKQPVIEPYHHQHSHVRPQAKVVRATLLNFLSGCAGDGGILCTILEGLKNYRDKARRAAIAKGLLQQDGDKKKEEAMVEEGDWHMQGVRQQLSWSSSASTEEGEYNEEQEEEDGLLMGATMTGDGGSHLSYKEEVSTRLDFMRYVSENSEKEQQLEYQSHLWPLWEMLVLQPLCRAERTLFFRWLLTLMPDESPFTTSSTLRYGGPLPSSQQPQLQLSSSYVSSCLDPATVHDLFRGCLTEGRAGEYGVAGYQCLERYFRLVNGTEQCLALPLSATEFSVTDYDGLEGLEAIWRVYWRASCKVVVNSACVFLINLHSRLQSRNSQILKRASVWADLVRHCKEVIMHESTDDREGGDTGTEIAQTPIRPVMVRRALALLRLFLEELQTPRVREASAASALNPGPGQVAVQVDVRQLEEGLNGVRGGRHGAYSQQLRYLFRDIVSIGALRARVAADMKHRVSQVRLTSTANQVMYSDQHDDLLLSSGKSNLPRRFHAVLLPKPMADTIHVNPKTRPGVSLLEGEDESAPLLDLCQDRAFFERVFALVAPEPRLVEDAWALLEMVPDIPFIEETIRCLGGALPVDQPDLSSKDTVKIEVEGRISRHSSNRDSSCRNITTWDGLLHGRSPMRFLYNLRLIKDKILAPASDSHASTREHHAALRWELAFVKMGGLAYLVEVLAGWDIASQSKNPSLDKSALSALIERIGSFMPPIRYLNGVGEVGVARSGSLAGRRHHLSFSSSSSLFRGAQEGEEQGGVMEGKGLIIRNVALDMEEKDPGELATGMADVKLVSGFCGNRPARTSLARGRDEEADVETLTRMEQEGDKERRRLRIHLASAAVFARVDRGALTNRLVEVLYELTKSVRDRPPPSRARNDDSSDDEESSSWDPAAVAGGGASLTTASAGKTSDLRAQGSRRGRLAAGGAGDSMGLRGARDLLRRPSWVDQKEWTGDLFGTDGSKREQSSVPTPASEDVALVETTLDLLVSLGAGGEGLLDVILGSPLLRQLLHFGLLLAPDEALRRAIARGVHRLCVEGRRRRERKEAQAEEEEGRKKRNIETSAEDNKISKETRSLSHRAVLDPVRGFLHPLIDLVENVGEEGGGCVEYFKLLTRLLKAPDALLEVDPEGMACKLAGQIRRRRVVEASETDEDQVLQGLLTSLRALLAFLPHRGDGTRSVKVMLGQGGLLQELFDRCLFAMPSTDPNTARYIETPPPPKCKHPVSRNLALGLVLELSAECPDNLRKVVAVLERHNPLGLSADEKERRRLKAARRRQKSNQHGGGGGGQIWGRQRSGSLGASGQLALNAASSSAAASSLQCGLSKNRTGYVGLKNLGCICYMNSTLQQLFHVKGFREGILAFEDAEEDKEESLMYQLQRVFAHLQESDKAYYNPQGFCHALKDWDGEPTDVFVQQDVSDFLLMFFQQVEGMTQGTKCEEVLRHAFGGTLVHELIAEGGRYSSRLEPCYFLSVMVQNIQTLDQALEAYISEEILSDYTWETKDPLTGKAVKEATPTVKRASLAALPRHLILHLKRFEFDYETMQQIKINDRLEFPVDLDMYPYTLEGRTAVRKGGTGIAAAGNAEDSAELRERTQSAAGHPPEYYLYRLAGVVIHMGTANSGHYYSYIRERGGERSGWFEFNDTVVTDFNPADLEVECFGGQETRGGTGGGGYHGGRNWARERIRNAFLLVYDRCDIRPEDDARNTVAHRPQVPTPILEEILRENLDFWRKTNILTRPYFEFMEQLLEPVYRPTAVEREEQAEDPGQAALLESGLRLATKFMLGTLTEARDWEGVRTWVPRLLKAYARCLPACMWVVGMLSCDEQPADEGGGLLWDLLLDTEEKEGRVAVVQLLDHVVTIMLEGSSTDSDEDTKHEGVERRGPAEAHVTACLSLFGALLRMRHRVAELVRPTGGIGKVDSYIYLLGLLASKMEGARRMVLEDAAGTCLLDLLQIAKKKLEVWAVGKIFGSRREAELLLGSAEQAAADIGPCRDTFASAEREDDDLDVPAAVQPLLGTLLRACVIPTPGGATPPMTQWSAQALEPHHVMSLAERKMVCSIDFCSCLILSVDSPEAKARMRPFFQHFLWENSARTQEIQEAMVRLLEQGGTGGNGQRKEESPSRRSDEGIGVIKPVFRSLMLVLGVKDSLREERVSLSLPRILAALKTQKSRQRATELGLWMLMRLARENMLVRQWFHDGAVVLASTPVASPERREKAPKRTSSFTSLLTFGGGAVKGGSGGASAEEEKKGKIVCREEAQWAEKWLVDQQGRSSGGSGKGDFFNATTSGWMGGGSSKTQYHGDAGSTAGARSGVRSGAAVQQRVLTGIRNLSRGQNLPLDYDSDMDPQEIVGRHIDIQWSGDEHYRGVVTHFSPRSGKHHVRYEDGDERDYRLQERQHIFIDPSQPPFTDTSG</sequence>
<feature type="region of interest" description="Disordered" evidence="1">
    <location>
        <begin position="1857"/>
        <end position="1879"/>
    </location>
</feature>
<dbReference type="GO" id="GO:0005829">
    <property type="term" value="C:cytosol"/>
    <property type="evidence" value="ECO:0007669"/>
    <property type="project" value="TreeGrafter"/>
</dbReference>
<feature type="compositionally biased region" description="Acidic residues" evidence="1">
    <location>
        <begin position="1012"/>
        <end position="1023"/>
    </location>
</feature>
<dbReference type="OrthoDB" id="289038at2759"/>
<keyword evidence="5" id="KW-1185">Reference proteome</keyword>
<feature type="region of interest" description="Disordered" evidence="1">
    <location>
        <begin position="816"/>
        <end position="845"/>
    </location>
</feature>
<dbReference type="PANTHER" id="PTHR24006:SF827">
    <property type="entry name" value="UBIQUITIN CARBOXYL-TERMINAL HYDROLASE 34"/>
    <property type="match status" value="1"/>
</dbReference>
<evidence type="ECO:0000313" key="4">
    <source>
        <dbReference type="EMBL" id="EWM22435.1"/>
    </source>
</evidence>
<dbReference type="Proteomes" id="UP000019335">
    <property type="component" value="Unassembled WGS sequence"/>
</dbReference>
<dbReference type="InterPro" id="IPR023341">
    <property type="entry name" value="MABP"/>
</dbReference>
<gene>
    <name evidence="4" type="ORF">Naga_100011g85</name>
</gene>
<feature type="domain" description="MABP" evidence="3">
    <location>
        <begin position="1"/>
        <end position="166"/>
    </location>
</feature>
<feature type="compositionally biased region" description="Acidic residues" evidence="1">
    <location>
        <begin position="115"/>
        <end position="125"/>
    </location>
</feature>
<accession>W7T628</accession>
<feature type="compositionally biased region" description="Acidic residues" evidence="1">
    <location>
        <begin position="770"/>
        <end position="779"/>
    </location>
</feature>
<feature type="region of interest" description="Disordered" evidence="1">
    <location>
        <begin position="94"/>
        <end position="125"/>
    </location>
</feature>
<dbReference type="GO" id="GO:0004843">
    <property type="term" value="F:cysteine-type deubiquitinase activity"/>
    <property type="evidence" value="ECO:0007669"/>
    <property type="project" value="InterPro"/>
</dbReference>
<evidence type="ECO:0000313" key="5">
    <source>
        <dbReference type="Proteomes" id="UP000019335"/>
    </source>
</evidence>
<evidence type="ECO:0000259" key="2">
    <source>
        <dbReference type="PROSITE" id="PS50235"/>
    </source>
</evidence>
<protein>
    <submittedName>
        <fullName evidence="4">Ubiquitin domain-containing protein</fullName>
    </submittedName>
</protein>
<dbReference type="InterPro" id="IPR050164">
    <property type="entry name" value="Peptidase_C19"/>
</dbReference>
<dbReference type="EMBL" id="AZIL01002191">
    <property type="protein sequence ID" value="EWM22435.1"/>
    <property type="molecule type" value="Genomic_DNA"/>
</dbReference>
<dbReference type="PROSITE" id="PS00973">
    <property type="entry name" value="USP_2"/>
    <property type="match status" value="1"/>
</dbReference>
<dbReference type="FunFam" id="3.90.70.10:FF:000022">
    <property type="entry name" value="Ubiquitin carboxyl-terminal hydrolase 24"/>
    <property type="match status" value="1"/>
</dbReference>
<dbReference type="Gene3D" id="3.90.70.10">
    <property type="entry name" value="Cysteine proteinases"/>
    <property type="match status" value="1"/>
</dbReference>
<organism evidence="4 5">
    <name type="scientific">Nannochloropsis gaditana</name>
    <dbReference type="NCBI Taxonomy" id="72520"/>
    <lineage>
        <taxon>Eukaryota</taxon>
        <taxon>Sar</taxon>
        <taxon>Stramenopiles</taxon>
        <taxon>Ochrophyta</taxon>
        <taxon>Eustigmatophyceae</taxon>
        <taxon>Eustigmatales</taxon>
        <taxon>Monodopsidaceae</taxon>
        <taxon>Nannochloropsis</taxon>
    </lineage>
</organism>
<reference evidence="4 5" key="1">
    <citation type="journal article" date="2014" name="Mol. Plant">
        <title>Chromosome Scale Genome Assembly and Transcriptome Profiling of Nannochloropsis gaditana in Nitrogen Depletion.</title>
        <authorList>
            <person name="Corteggiani Carpinelli E."/>
            <person name="Telatin A."/>
            <person name="Vitulo N."/>
            <person name="Forcato C."/>
            <person name="D'Angelo M."/>
            <person name="Schiavon R."/>
            <person name="Vezzi A."/>
            <person name="Giacometti G.M."/>
            <person name="Morosinotto T."/>
            <person name="Valle G."/>
        </authorList>
    </citation>
    <scope>NUCLEOTIDE SEQUENCE [LARGE SCALE GENOMIC DNA]</scope>
    <source>
        <strain evidence="4 5">B-31</strain>
    </source>
</reference>
<feature type="compositionally biased region" description="Low complexity" evidence="1">
    <location>
        <begin position="3205"/>
        <end position="3216"/>
    </location>
</feature>